<sequence>MNELQHKEGTSTPRGSALIDCLFVAPTPPLLNHDDILQNGKAPTEDAPTPPTLAMPSKRKRRRRVFDMTAEFLAMFQGPLPYYIVAALTAAFNLDDDGAEELDEALAAVAGDAIENLQDEAASLQVSAQAAAA</sequence>
<dbReference type="OrthoDB" id="10637048at2759"/>
<evidence type="ECO:0000313" key="3">
    <source>
        <dbReference type="Proteomes" id="UP000823388"/>
    </source>
</evidence>
<dbReference type="EMBL" id="CM029044">
    <property type="protein sequence ID" value="KAG2607890.1"/>
    <property type="molecule type" value="Genomic_DNA"/>
</dbReference>
<protein>
    <submittedName>
        <fullName evidence="2">Uncharacterized protein</fullName>
    </submittedName>
</protein>
<reference evidence="2" key="1">
    <citation type="submission" date="2020-05" db="EMBL/GenBank/DDBJ databases">
        <title>WGS assembly of Panicum virgatum.</title>
        <authorList>
            <person name="Lovell J.T."/>
            <person name="Jenkins J."/>
            <person name="Shu S."/>
            <person name="Juenger T.E."/>
            <person name="Schmutz J."/>
        </authorList>
    </citation>
    <scope>NUCLEOTIDE SEQUENCE</scope>
    <source>
        <strain evidence="2">AP13</strain>
    </source>
</reference>
<gene>
    <name evidence="2" type="ORF">PVAP13_4NG295700</name>
</gene>
<accession>A0A8T0TA68</accession>
<proteinExistence type="predicted"/>
<keyword evidence="3" id="KW-1185">Reference proteome</keyword>
<name>A0A8T0TA68_PANVG</name>
<organism evidence="2 3">
    <name type="scientific">Panicum virgatum</name>
    <name type="common">Blackwell switchgrass</name>
    <dbReference type="NCBI Taxonomy" id="38727"/>
    <lineage>
        <taxon>Eukaryota</taxon>
        <taxon>Viridiplantae</taxon>
        <taxon>Streptophyta</taxon>
        <taxon>Embryophyta</taxon>
        <taxon>Tracheophyta</taxon>
        <taxon>Spermatophyta</taxon>
        <taxon>Magnoliopsida</taxon>
        <taxon>Liliopsida</taxon>
        <taxon>Poales</taxon>
        <taxon>Poaceae</taxon>
        <taxon>PACMAD clade</taxon>
        <taxon>Panicoideae</taxon>
        <taxon>Panicodae</taxon>
        <taxon>Paniceae</taxon>
        <taxon>Panicinae</taxon>
        <taxon>Panicum</taxon>
        <taxon>Panicum sect. Hiantes</taxon>
    </lineage>
</organism>
<dbReference type="AlphaFoldDB" id="A0A8T0TA68"/>
<comment type="caution">
    <text evidence="2">The sequence shown here is derived from an EMBL/GenBank/DDBJ whole genome shotgun (WGS) entry which is preliminary data.</text>
</comment>
<evidence type="ECO:0000313" key="2">
    <source>
        <dbReference type="EMBL" id="KAG2607890.1"/>
    </source>
</evidence>
<evidence type="ECO:0000256" key="1">
    <source>
        <dbReference type="SAM" id="MobiDB-lite"/>
    </source>
</evidence>
<dbReference type="Proteomes" id="UP000823388">
    <property type="component" value="Chromosome 4N"/>
</dbReference>
<feature type="region of interest" description="Disordered" evidence="1">
    <location>
        <begin position="33"/>
        <end position="60"/>
    </location>
</feature>